<dbReference type="GO" id="GO:0005886">
    <property type="term" value="C:plasma membrane"/>
    <property type="evidence" value="ECO:0007669"/>
    <property type="project" value="UniProtKB-SubCell"/>
</dbReference>
<evidence type="ECO:0000313" key="18">
    <source>
        <dbReference type="EMBL" id="MFC6888705.1"/>
    </source>
</evidence>
<dbReference type="InterPro" id="IPR044492">
    <property type="entry name" value="P_typ_ATPase_HD_dom"/>
</dbReference>
<dbReference type="NCBIfam" id="TIGR01525">
    <property type="entry name" value="ATPase-IB_hvy"/>
    <property type="match status" value="1"/>
</dbReference>
<sequence length="806" mass="85971">MDDHHDTTDHHDTNEDPTGGENQQDNDSHHQHGPDDSGEAGDESDERRVEREPLEEGDHPAAAGEAAPPEQHEHVGHEGEEHDHDAHEEHDHDAHEGHGEGHTGMHEGHEQMFRRRFFVSTLLSIPVLLYSEMLQEWLGFSVPAFPGSEWINPVFAVIVFAYGGIPFLRMAVPELKDRSPGMMTLISMAISVAFVYSLASVIFPTQSAFFWELVTLIDIMLLGHWIEMRSVRRASSAVDELAKLMPDTAERITDSGDTEEVPVSELSEGDLVLVRPGASIPADGIVEEGDSDVEESMITGESKPVSKDPGDEVIGGTINGDGSLRVRVGATGEETTLAGIMRLVEEAQQSESKTQMLADRAAGWLFYVALGAAVVTAIAWTIAVSFNATVIERVVTVLVIACPHALGLAIPLVVAINTSLAARNGMLVRDRIAMEEARNLDAIIFDKTGTLTEGEHGVVDMATVDGVDETQSVSSANRTSSGDVTEDEALALAAAVESDSEHMIARAIREAAAERELTVPAATDFEAIKGRGVRANVDVSGFASGSAGSSDGGNEVYVGGPNLLTQLDSEVPDHLQRFADEAGRNAQTVVFLVRDGELIAAFAMADVIREESYRVVDALHDLGIEVAMLTGDSQDVANAVADELGIDTVFAEVLPEDKDKKVQELQDQGKFVGMVGDGVNDAPALTRADVGIAIGSGTDVAVQSADVILVQNNPMDVVRLVKLSKASYRKMQENIVWAAGYNVFALPLAAGVLAPIGILLSPAVGALLMSLSTVIVAINAQLLRRVNLSIPELPGGTPPTDAPTVD</sequence>
<keyword evidence="11" id="KW-1278">Translocase</keyword>
<keyword evidence="19" id="KW-1185">Reference proteome</keyword>
<evidence type="ECO:0000259" key="17">
    <source>
        <dbReference type="Pfam" id="PF00122"/>
    </source>
</evidence>
<dbReference type="PRINTS" id="PR00119">
    <property type="entry name" value="CATATPASE"/>
</dbReference>
<evidence type="ECO:0000256" key="5">
    <source>
        <dbReference type="ARBA" id="ARBA00022553"/>
    </source>
</evidence>
<evidence type="ECO:0000256" key="8">
    <source>
        <dbReference type="ARBA" id="ARBA00022741"/>
    </source>
</evidence>
<dbReference type="Gene3D" id="2.70.150.10">
    <property type="entry name" value="Calcium-transporting ATPase, cytoplasmic transduction domain A"/>
    <property type="match status" value="1"/>
</dbReference>
<dbReference type="Gene3D" id="3.40.1110.10">
    <property type="entry name" value="Calcium-transporting ATPase, cytoplasmic domain N"/>
    <property type="match status" value="1"/>
</dbReference>
<dbReference type="InterPro" id="IPR001757">
    <property type="entry name" value="P_typ_ATPase"/>
</dbReference>
<evidence type="ECO:0000256" key="3">
    <source>
        <dbReference type="ARBA" id="ARBA00022448"/>
    </source>
</evidence>
<dbReference type="FunFam" id="2.70.150.10:FF:000002">
    <property type="entry name" value="Copper-transporting ATPase 1, putative"/>
    <property type="match status" value="1"/>
</dbReference>
<evidence type="ECO:0000256" key="15">
    <source>
        <dbReference type="SAM" id="MobiDB-lite"/>
    </source>
</evidence>
<dbReference type="InterPro" id="IPR036412">
    <property type="entry name" value="HAD-like_sf"/>
</dbReference>
<dbReference type="Gene3D" id="3.40.50.1000">
    <property type="entry name" value="HAD superfamily/HAD-like"/>
    <property type="match status" value="1"/>
</dbReference>
<dbReference type="SUPFAM" id="SSF81665">
    <property type="entry name" value="Calcium ATPase, transmembrane domain M"/>
    <property type="match status" value="1"/>
</dbReference>
<evidence type="ECO:0000256" key="2">
    <source>
        <dbReference type="ARBA" id="ARBA00006024"/>
    </source>
</evidence>
<dbReference type="Pfam" id="PF00702">
    <property type="entry name" value="Hydrolase"/>
    <property type="match status" value="1"/>
</dbReference>
<dbReference type="SUPFAM" id="SSF81660">
    <property type="entry name" value="Metal cation-transporting ATPase, ATP-binding domain N"/>
    <property type="match status" value="1"/>
</dbReference>
<evidence type="ECO:0000256" key="7">
    <source>
        <dbReference type="ARBA" id="ARBA00022723"/>
    </source>
</evidence>
<keyword evidence="8" id="KW-0547">Nucleotide-binding</keyword>
<comment type="caution">
    <text evidence="18">The sequence shown here is derived from an EMBL/GenBank/DDBJ whole genome shotgun (WGS) entry which is preliminary data.</text>
</comment>
<feature type="compositionally biased region" description="Basic and acidic residues" evidence="15">
    <location>
        <begin position="1"/>
        <end position="14"/>
    </location>
</feature>
<organism evidence="18 19">
    <name type="scientific">Halorubrum trueperi</name>
    <dbReference type="NCBI Taxonomy" id="2004704"/>
    <lineage>
        <taxon>Archaea</taxon>
        <taxon>Methanobacteriati</taxon>
        <taxon>Methanobacteriota</taxon>
        <taxon>Stenosarchaea group</taxon>
        <taxon>Halobacteria</taxon>
        <taxon>Halobacteriales</taxon>
        <taxon>Haloferacaceae</taxon>
        <taxon>Halorubrum</taxon>
    </lineage>
</organism>
<dbReference type="SFLD" id="SFLDF00027">
    <property type="entry name" value="p-type_atpase"/>
    <property type="match status" value="1"/>
</dbReference>
<evidence type="ECO:0000256" key="12">
    <source>
        <dbReference type="ARBA" id="ARBA00022989"/>
    </source>
</evidence>
<protein>
    <submittedName>
        <fullName evidence="18">Heavy metal translocating P-type ATPase</fullName>
    </submittedName>
</protein>
<dbReference type="Pfam" id="PF00122">
    <property type="entry name" value="E1-E2_ATPase"/>
    <property type="match status" value="1"/>
</dbReference>
<dbReference type="RefSeq" id="WP_379766183.1">
    <property type="nucleotide sequence ID" value="NZ_JBHSXI010000008.1"/>
</dbReference>
<keyword evidence="7" id="KW-0479">Metal-binding</keyword>
<evidence type="ECO:0000256" key="14">
    <source>
        <dbReference type="ARBA" id="ARBA00023136"/>
    </source>
</evidence>
<dbReference type="PANTHER" id="PTHR43520:SF5">
    <property type="entry name" value="CATION-TRANSPORTING P-TYPE ATPASE-RELATED"/>
    <property type="match status" value="1"/>
</dbReference>
<dbReference type="SUPFAM" id="SSF81653">
    <property type="entry name" value="Calcium ATPase, transduction domain A"/>
    <property type="match status" value="1"/>
</dbReference>
<feature type="compositionally biased region" description="Basic and acidic residues" evidence="15">
    <location>
        <begin position="45"/>
        <end position="59"/>
    </location>
</feature>
<comment type="subcellular location">
    <subcellularLocation>
        <location evidence="1">Cell membrane</location>
        <topology evidence="1">Multi-pass membrane protein</topology>
    </subcellularLocation>
</comment>
<dbReference type="GO" id="GO:0046872">
    <property type="term" value="F:metal ion binding"/>
    <property type="evidence" value="ECO:0007669"/>
    <property type="project" value="UniProtKB-KW"/>
</dbReference>
<dbReference type="InterPro" id="IPR027256">
    <property type="entry name" value="P-typ_ATPase_IB"/>
</dbReference>
<dbReference type="PRINTS" id="PR00120">
    <property type="entry name" value="HATPASE"/>
</dbReference>
<evidence type="ECO:0000256" key="4">
    <source>
        <dbReference type="ARBA" id="ARBA00022475"/>
    </source>
</evidence>
<keyword evidence="14 16" id="KW-0472">Membrane</keyword>
<gene>
    <name evidence="18" type="ORF">ACFQEY_06655</name>
</gene>
<proteinExistence type="inferred from homology"/>
<feature type="transmembrane region" description="Helical" evidence="16">
    <location>
        <begin position="364"/>
        <end position="388"/>
    </location>
</feature>
<dbReference type="NCBIfam" id="TIGR01494">
    <property type="entry name" value="ATPase_P-type"/>
    <property type="match status" value="2"/>
</dbReference>
<dbReference type="PROSITE" id="PS00154">
    <property type="entry name" value="ATPASE_E1_E2"/>
    <property type="match status" value="1"/>
</dbReference>
<dbReference type="SUPFAM" id="SSF56784">
    <property type="entry name" value="HAD-like"/>
    <property type="match status" value="1"/>
</dbReference>
<dbReference type="GO" id="GO:0005524">
    <property type="term" value="F:ATP binding"/>
    <property type="evidence" value="ECO:0007669"/>
    <property type="project" value="UniProtKB-KW"/>
</dbReference>
<feature type="transmembrane region" description="Helical" evidence="16">
    <location>
        <begin position="735"/>
        <end position="758"/>
    </location>
</feature>
<keyword evidence="13" id="KW-0406">Ion transport</keyword>
<keyword evidence="5" id="KW-0597">Phosphoprotein</keyword>
<dbReference type="AlphaFoldDB" id="A0ABD5UJR2"/>
<dbReference type="InterPro" id="IPR008250">
    <property type="entry name" value="ATPase_P-typ_transduc_dom_A_sf"/>
</dbReference>
<reference evidence="18 19" key="1">
    <citation type="journal article" date="2019" name="Int. J. Syst. Evol. Microbiol.">
        <title>The Global Catalogue of Microorganisms (GCM) 10K type strain sequencing project: providing services to taxonomists for standard genome sequencing and annotation.</title>
        <authorList>
            <consortium name="The Broad Institute Genomics Platform"/>
            <consortium name="The Broad Institute Genome Sequencing Center for Infectious Disease"/>
            <person name="Wu L."/>
            <person name="Ma J."/>
        </authorList>
    </citation>
    <scope>NUCLEOTIDE SEQUENCE [LARGE SCALE GENOMIC DNA]</scope>
    <source>
        <strain evidence="18 19">Y73</strain>
    </source>
</reference>
<feature type="transmembrane region" description="Helical" evidence="16">
    <location>
        <begin position="150"/>
        <end position="172"/>
    </location>
</feature>
<dbReference type="GO" id="GO:0006811">
    <property type="term" value="P:monoatomic ion transport"/>
    <property type="evidence" value="ECO:0007669"/>
    <property type="project" value="UniProtKB-KW"/>
</dbReference>
<feature type="compositionally biased region" description="Basic and acidic residues" evidence="15">
    <location>
        <begin position="26"/>
        <end position="35"/>
    </location>
</feature>
<keyword evidence="10" id="KW-0460">Magnesium</keyword>
<accession>A0ABD5UJR2</accession>
<feature type="transmembrane region" description="Helical" evidence="16">
    <location>
        <begin position="117"/>
        <end position="138"/>
    </location>
</feature>
<name>A0ABD5UJR2_9EURY</name>
<feature type="transmembrane region" description="Helical" evidence="16">
    <location>
        <begin position="394"/>
        <end position="416"/>
    </location>
</feature>
<evidence type="ECO:0000313" key="19">
    <source>
        <dbReference type="Proteomes" id="UP001596333"/>
    </source>
</evidence>
<keyword evidence="12 16" id="KW-1133">Transmembrane helix</keyword>
<keyword evidence="4" id="KW-1003">Cell membrane</keyword>
<feature type="region of interest" description="Disordered" evidence="15">
    <location>
        <begin position="1"/>
        <end position="106"/>
    </location>
</feature>
<dbReference type="InterPro" id="IPR023299">
    <property type="entry name" value="ATPase_P-typ_cyto_dom_N"/>
</dbReference>
<dbReference type="PANTHER" id="PTHR43520">
    <property type="entry name" value="ATP7, ISOFORM B"/>
    <property type="match status" value="1"/>
</dbReference>
<comment type="similarity">
    <text evidence="2">Belongs to the cation transport ATPase (P-type) (TC 3.A.3) family. Type IB subfamily.</text>
</comment>
<dbReference type="EMBL" id="JBHSXI010000008">
    <property type="protein sequence ID" value="MFC6888705.1"/>
    <property type="molecule type" value="Genomic_DNA"/>
</dbReference>
<keyword evidence="9" id="KW-0067">ATP-binding</keyword>
<feature type="compositionally biased region" description="Low complexity" evidence="15">
    <location>
        <begin position="60"/>
        <end position="69"/>
    </location>
</feature>
<feature type="domain" description="P-type ATPase A" evidence="17">
    <location>
        <begin position="244"/>
        <end position="345"/>
    </location>
</feature>
<evidence type="ECO:0000256" key="9">
    <source>
        <dbReference type="ARBA" id="ARBA00022840"/>
    </source>
</evidence>
<evidence type="ECO:0000256" key="1">
    <source>
        <dbReference type="ARBA" id="ARBA00004651"/>
    </source>
</evidence>
<dbReference type="SFLD" id="SFLDS00003">
    <property type="entry name" value="Haloacid_Dehalogenase"/>
    <property type="match status" value="1"/>
</dbReference>
<dbReference type="SFLD" id="SFLDG00002">
    <property type="entry name" value="C1.7:_P-type_atpase_like"/>
    <property type="match status" value="1"/>
</dbReference>
<feature type="transmembrane region" description="Helical" evidence="16">
    <location>
        <begin position="184"/>
        <end position="203"/>
    </location>
</feature>
<dbReference type="InterPro" id="IPR023214">
    <property type="entry name" value="HAD_sf"/>
</dbReference>
<keyword evidence="3" id="KW-0813">Transport</keyword>
<keyword evidence="6 16" id="KW-0812">Transmembrane</keyword>
<evidence type="ECO:0000256" key="11">
    <source>
        <dbReference type="ARBA" id="ARBA00022967"/>
    </source>
</evidence>
<evidence type="ECO:0000256" key="13">
    <source>
        <dbReference type="ARBA" id="ARBA00023065"/>
    </source>
</evidence>
<evidence type="ECO:0000256" key="10">
    <source>
        <dbReference type="ARBA" id="ARBA00022842"/>
    </source>
</evidence>
<feature type="transmembrane region" description="Helical" evidence="16">
    <location>
        <begin position="764"/>
        <end position="783"/>
    </location>
</feature>
<evidence type="ECO:0000256" key="6">
    <source>
        <dbReference type="ARBA" id="ARBA00022692"/>
    </source>
</evidence>
<feature type="compositionally biased region" description="Basic and acidic residues" evidence="15">
    <location>
        <begin position="70"/>
        <end position="106"/>
    </location>
</feature>
<dbReference type="InterPro" id="IPR059000">
    <property type="entry name" value="ATPase_P-type_domA"/>
</dbReference>
<evidence type="ECO:0000256" key="16">
    <source>
        <dbReference type="SAM" id="Phobius"/>
    </source>
</evidence>
<feature type="transmembrane region" description="Helical" evidence="16">
    <location>
        <begin position="209"/>
        <end position="226"/>
    </location>
</feature>
<dbReference type="Proteomes" id="UP001596333">
    <property type="component" value="Unassembled WGS sequence"/>
</dbReference>
<dbReference type="InterPro" id="IPR018303">
    <property type="entry name" value="ATPase_P-typ_P_site"/>
</dbReference>
<dbReference type="InterPro" id="IPR023298">
    <property type="entry name" value="ATPase_P-typ_TM_dom_sf"/>
</dbReference>